<reference evidence="1 2" key="1">
    <citation type="journal article" date="2015" name="Stand. Genomic Sci.">
        <title>Genomic Encyclopedia of Bacterial and Archaeal Type Strains, Phase III: the genomes of soil and plant-associated and newly described type strains.</title>
        <authorList>
            <person name="Whitman W.B."/>
            <person name="Woyke T."/>
            <person name="Klenk H.P."/>
            <person name="Zhou Y."/>
            <person name="Lilburn T.G."/>
            <person name="Beck B.J."/>
            <person name="De Vos P."/>
            <person name="Vandamme P."/>
            <person name="Eisen J.A."/>
            <person name="Garrity G."/>
            <person name="Hugenholtz P."/>
            <person name="Kyrpides N.C."/>
        </authorList>
    </citation>
    <scope>NUCLEOTIDE SEQUENCE [LARGE SCALE GENOMIC DNA]</scope>
    <source>
        <strain evidence="1 2">CGMCC 1.5364</strain>
    </source>
</reference>
<keyword evidence="2" id="KW-1185">Reference proteome</keyword>
<dbReference type="AlphaFoldDB" id="A0A562NC78"/>
<dbReference type="Proteomes" id="UP000316225">
    <property type="component" value="Unassembled WGS sequence"/>
</dbReference>
<evidence type="ECO:0000313" key="1">
    <source>
        <dbReference type="EMBL" id="TWI29724.1"/>
    </source>
</evidence>
<proteinExistence type="predicted"/>
<comment type="caution">
    <text evidence="1">The sequence shown here is derived from an EMBL/GenBank/DDBJ whole genome shotgun (WGS) entry which is preliminary data.</text>
</comment>
<gene>
    <name evidence="1" type="ORF">IQ24_03541</name>
</gene>
<name>A0A562NC78_9RHOB</name>
<evidence type="ECO:0000313" key="2">
    <source>
        <dbReference type="Proteomes" id="UP000316225"/>
    </source>
</evidence>
<sequence>MTGTVAEREARVEGLLIEPLAGLARKRGVGAEAHDKMLHRLRRRLAYMSDANLRGMVDLILRHAGKGTWPDAALVEAWALTLQVPPPSDQEWTYPRTLMQSALGRQAMAEGWAFELYETAKRLGPPPNRYVTRDLKEDAEKNQHRRKVITENIGAGLASEADKRWLAYWHREMQEIEAIQSASATESGDAA</sequence>
<dbReference type="EMBL" id="VLKU01000013">
    <property type="protein sequence ID" value="TWI29724.1"/>
    <property type="molecule type" value="Genomic_DNA"/>
</dbReference>
<organism evidence="1 2">
    <name type="scientific">Paracoccus sulfuroxidans</name>
    <dbReference type="NCBI Taxonomy" id="384678"/>
    <lineage>
        <taxon>Bacteria</taxon>
        <taxon>Pseudomonadati</taxon>
        <taxon>Pseudomonadota</taxon>
        <taxon>Alphaproteobacteria</taxon>
        <taxon>Rhodobacterales</taxon>
        <taxon>Paracoccaceae</taxon>
        <taxon>Paracoccus</taxon>
    </lineage>
</organism>
<accession>A0A562NC78</accession>
<protein>
    <submittedName>
        <fullName evidence="1">Uncharacterized protein</fullName>
    </submittedName>
</protein>